<evidence type="ECO:0000256" key="4">
    <source>
        <dbReference type="ARBA" id="ARBA00022452"/>
    </source>
</evidence>
<dbReference type="AlphaFoldDB" id="A0A848G5U8"/>
<comment type="caution">
    <text evidence="13">The sequence shown here is derived from an EMBL/GenBank/DDBJ whole genome shotgun (WGS) entry which is preliminary data.</text>
</comment>
<comment type="subcellular location">
    <subcellularLocation>
        <location evidence="1">Cell outer membrane</location>
        <topology evidence="1">Multi-pass membrane protein</topology>
    </subcellularLocation>
</comment>
<keyword evidence="6 11" id="KW-0732">Signal</keyword>
<dbReference type="GO" id="GO:0015288">
    <property type="term" value="F:porin activity"/>
    <property type="evidence" value="ECO:0007669"/>
    <property type="project" value="UniProtKB-KW"/>
</dbReference>
<reference evidence="13 14" key="1">
    <citation type="submission" date="2020-04" db="EMBL/GenBank/DDBJ databases">
        <title>Zoogloea sp. G-4-1-14 isolated from soil.</title>
        <authorList>
            <person name="Dahal R.H."/>
        </authorList>
    </citation>
    <scope>NUCLEOTIDE SEQUENCE [LARGE SCALE GENOMIC DNA]</scope>
    <source>
        <strain evidence="13 14">G-4-1-14</strain>
    </source>
</reference>
<dbReference type="RefSeq" id="WP_169146236.1">
    <property type="nucleotide sequence ID" value="NZ_JABBGA010000009.1"/>
</dbReference>
<dbReference type="SUPFAM" id="SSF56935">
    <property type="entry name" value="Porins"/>
    <property type="match status" value="1"/>
</dbReference>
<evidence type="ECO:0000256" key="10">
    <source>
        <dbReference type="ARBA" id="ARBA00023237"/>
    </source>
</evidence>
<evidence type="ECO:0000256" key="5">
    <source>
        <dbReference type="ARBA" id="ARBA00022692"/>
    </source>
</evidence>
<dbReference type="InterPro" id="IPR050298">
    <property type="entry name" value="Gram-neg_bact_OMP"/>
</dbReference>
<dbReference type="EMBL" id="JABBGA010000009">
    <property type="protein sequence ID" value="NML26699.1"/>
    <property type="molecule type" value="Genomic_DNA"/>
</dbReference>
<keyword evidence="8" id="KW-0626">Porin</keyword>
<dbReference type="Pfam" id="PF13609">
    <property type="entry name" value="Porin_4"/>
    <property type="match status" value="1"/>
</dbReference>
<keyword evidence="4" id="KW-1134">Transmembrane beta strand</keyword>
<sequence>MNAKTISTVLASLAALSAASAHAELPPIEVGGATFNLYGNIDQYLNFMRSSSGKSLNALEEGGYLRTRVGVRGEKPVEDGMSVKFQLEQGLNITNGSQADTTRLFDRQAWVGLKTQYGEFRAGRQNTAVFYRGSYIDFTARTMGSVVNIFGVPSRYDSDLAWISNRMSGLLLEAHYSFQGAKENETANQGVYQLAADYENGPFRVGYAGIGGKAPNGATVDRTVMYNNFYANYDYGKGKIYAAYIRSNNNATACSSSTAPCPSASLLNNGGSPLGNTGSLVTGTNTGANTYYNVYQLSADYKLTPKLRVGALYGRIDDTSNTGKNAAGWAIGGYYDIFKDTMVYALVDVIDNDKNAGFRPAGSAGLPKNYSAAADVNGESIRGVQLGFVYRF</sequence>
<gene>
    <name evidence="13" type="ORF">HHL15_13165</name>
</gene>
<comment type="subunit">
    <text evidence="2">Homotrimer.</text>
</comment>
<evidence type="ECO:0000256" key="11">
    <source>
        <dbReference type="SAM" id="SignalP"/>
    </source>
</evidence>
<evidence type="ECO:0000313" key="13">
    <source>
        <dbReference type="EMBL" id="NML26699.1"/>
    </source>
</evidence>
<feature type="signal peptide" evidence="11">
    <location>
        <begin position="1"/>
        <end position="23"/>
    </location>
</feature>
<organism evidence="13 14">
    <name type="scientific">Zoogloea dura</name>
    <dbReference type="NCBI Taxonomy" id="2728840"/>
    <lineage>
        <taxon>Bacteria</taxon>
        <taxon>Pseudomonadati</taxon>
        <taxon>Pseudomonadota</taxon>
        <taxon>Betaproteobacteria</taxon>
        <taxon>Rhodocyclales</taxon>
        <taxon>Zoogloeaceae</taxon>
        <taxon>Zoogloea</taxon>
    </lineage>
</organism>
<evidence type="ECO:0000256" key="9">
    <source>
        <dbReference type="ARBA" id="ARBA00023136"/>
    </source>
</evidence>
<evidence type="ECO:0000256" key="3">
    <source>
        <dbReference type="ARBA" id="ARBA00022448"/>
    </source>
</evidence>
<dbReference type="Gene3D" id="2.40.160.10">
    <property type="entry name" value="Porin"/>
    <property type="match status" value="1"/>
</dbReference>
<dbReference type="GO" id="GO:0046930">
    <property type="term" value="C:pore complex"/>
    <property type="evidence" value="ECO:0007669"/>
    <property type="project" value="UniProtKB-KW"/>
</dbReference>
<evidence type="ECO:0000256" key="8">
    <source>
        <dbReference type="ARBA" id="ARBA00023114"/>
    </source>
</evidence>
<dbReference type="CDD" id="cd00342">
    <property type="entry name" value="gram_neg_porins"/>
    <property type="match status" value="1"/>
</dbReference>
<dbReference type="InterPro" id="IPR033900">
    <property type="entry name" value="Gram_neg_porin_domain"/>
</dbReference>
<proteinExistence type="predicted"/>
<keyword evidence="9" id="KW-0472">Membrane</keyword>
<dbReference type="PANTHER" id="PTHR34501:SF9">
    <property type="entry name" value="MAJOR OUTER MEMBRANE PROTEIN P.IA"/>
    <property type="match status" value="1"/>
</dbReference>
<feature type="domain" description="Porin" evidence="12">
    <location>
        <begin position="11"/>
        <end position="354"/>
    </location>
</feature>
<dbReference type="PANTHER" id="PTHR34501">
    <property type="entry name" value="PROTEIN YDDL-RELATED"/>
    <property type="match status" value="1"/>
</dbReference>
<keyword evidence="3" id="KW-0813">Transport</keyword>
<dbReference type="Proteomes" id="UP000580043">
    <property type="component" value="Unassembled WGS sequence"/>
</dbReference>
<keyword evidence="5" id="KW-0812">Transmembrane</keyword>
<accession>A0A848G5U8</accession>
<evidence type="ECO:0000256" key="7">
    <source>
        <dbReference type="ARBA" id="ARBA00023065"/>
    </source>
</evidence>
<evidence type="ECO:0000256" key="2">
    <source>
        <dbReference type="ARBA" id="ARBA00011233"/>
    </source>
</evidence>
<protein>
    <submittedName>
        <fullName evidence="13">Porin</fullName>
    </submittedName>
</protein>
<feature type="chain" id="PRO_5032298776" evidence="11">
    <location>
        <begin position="24"/>
        <end position="392"/>
    </location>
</feature>
<keyword evidence="10" id="KW-0998">Cell outer membrane</keyword>
<keyword evidence="14" id="KW-1185">Reference proteome</keyword>
<evidence type="ECO:0000256" key="6">
    <source>
        <dbReference type="ARBA" id="ARBA00022729"/>
    </source>
</evidence>
<dbReference type="GO" id="GO:0006811">
    <property type="term" value="P:monoatomic ion transport"/>
    <property type="evidence" value="ECO:0007669"/>
    <property type="project" value="UniProtKB-KW"/>
</dbReference>
<evidence type="ECO:0000259" key="12">
    <source>
        <dbReference type="Pfam" id="PF13609"/>
    </source>
</evidence>
<dbReference type="InterPro" id="IPR023614">
    <property type="entry name" value="Porin_dom_sf"/>
</dbReference>
<dbReference type="GO" id="GO:0009279">
    <property type="term" value="C:cell outer membrane"/>
    <property type="evidence" value="ECO:0007669"/>
    <property type="project" value="UniProtKB-SubCell"/>
</dbReference>
<evidence type="ECO:0000313" key="14">
    <source>
        <dbReference type="Proteomes" id="UP000580043"/>
    </source>
</evidence>
<evidence type="ECO:0000256" key="1">
    <source>
        <dbReference type="ARBA" id="ARBA00004571"/>
    </source>
</evidence>
<name>A0A848G5U8_9RHOO</name>
<keyword evidence="7" id="KW-0406">Ion transport</keyword>